<comment type="similarity">
    <text evidence="1">Belongs to the bacterial ribosomal protein bL33 family.</text>
</comment>
<dbReference type="Proteomes" id="UP000674143">
    <property type="component" value="Unassembled WGS sequence"/>
</dbReference>
<protein>
    <submittedName>
        <fullName evidence="4">Uncharacterized protein</fullName>
    </submittedName>
</protein>
<dbReference type="Gene3D" id="2.20.28.120">
    <property type="entry name" value="Ribosomal protein L33"/>
    <property type="match status" value="1"/>
</dbReference>
<keyword evidence="3" id="KW-0687">Ribonucleoprotein</keyword>
<dbReference type="InterPro" id="IPR038584">
    <property type="entry name" value="Ribosomal_bL33_sf"/>
</dbReference>
<proteinExistence type="inferred from homology"/>
<gene>
    <name evidence="4" type="ORF">LSCM4_01016</name>
</gene>
<evidence type="ECO:0000313" key="4">
    <source>
        <dbReference type="EMBL" id="KAG5467930.1"/>
    </source>
</evidence>
<reference evidence="5" key="2">
    <citation type="journal article" date="2021" name="Sci. Data">
        <title>Chromosome-scale genome sequencing, assembly and annotation of six genomes from subfamily Leishmaniinae.</title>
        <authorList>
            <person name="Almutairi H."/>
            <person name="Urbaniak M.D."/>
            <person name="Bates M.D."/>
            <person name="Jariyapan N."/>
            <person name="Kwakye-Nuako G."/>
            <person name="Thomaz Soccol V."/>
            <person name="Al-Salem W.S."/>
            <person name="Dillon R.J."/>
            <person name="Bates P.A."/>
            <person name="Gatherer D."/>
        </authorList>
    </citation>
    <scope>NUCLEOTIDE SEQUENCE [LARGE SCALE GENOMIC DNA]</scope>
</reference>
<name>A0A836KEK2_9TRYP</name>
<organism evidence="4 5">
    <name type="scientific">Leishmania orientalis</name>
    <dbReference type="NCBI Taxonomy" id="2249476"/>
    <lineage>
        <taxon>Eukaryota</taxon>
        <taxon>Discoba</taxon>
        <taxon>Euglenozoa</taxon>
        <taxon>Kinetoplastea</taxon>
        <taxon>Metakinetoplastina</taxon>
        <taxon>Trypanosomatida</taxon>
        <taxon>Trypanosomatidae</taxon>
        <taxon>Leishmaniinae</taxon>
        <taxon>Leishmania</taxon>
    </lineage>
</organism>
<evidence type="ECO:0000256" key="3">
    <source>
        <dbReference type="ARBA" id="ARBA00023274"/>
    </source>
</evidence>
<evidence type="ECO:0000313" key="5">
    <source>
        <dbReference type="Proteomes" id="UP000674143"/>
    </source>
</evidence>
<accession>A0A836KEK2</accession>
<evidence type="ECO:0000256" key="1">
    <source>
        <dbReference type="ARBA" id="ARBA00007596"/>
    </source>
</evidence>
<evidence type="ECO:0000256" key="2">
    <source>
        <dbReference type="ARBA" id="ARBA00022980"/>
    </source>
</evidence>
<keyword evidence="5" id="KW-1185">Reference proteome</keyword>
<comment type="caution">
    <text evidence="4">The sequence shown here is derived from an EMBL/GenBank/DDBJ whole genome shotgun (WGS) entry which is preliminary data.</text>
</comment>
<dbReference type="SMR" id="A0A836KEK2"/>
<dbReference type="AlphaFoldDB" id="A0A836KEK2"/>
<dbReference type="RefSeq" id="XP_067059732.1">
    <property type="nucleotide sequence ID" value="XM_067203082.1"/>
</dbReference>
<dbReference type="GeneID" id="92357016"/>
<reference evidence="5" key="1">
    <citation type="journal article" date="2021" name="Microbiol. Resour. Announc.">
        <title>LGAAP: Leishmaniinae Genome Assembly and Annotation Pipeline.</title>
        <authorList>
            <person name="Almutairi H."/>
            <person name="Urbaniak M.D."/>
            <person name="Bates M.D."/>
            <person name="Jariyapan N."/>
            <person name="Kwakye-Nuako G."/>
            <person name="Thomaz-Soccol V."/>
            <person name="Al-Salem W.S."/>
            <person name="Dillon R.J."/>
            <person name="Bates P.A."/>
            <person name="Gatherer D."/>
        </authorList>
    </citation>
    <scope>NUCLEOTIDE SEQUENCE [LARGE SCALE GENOMIC DNA]</scope>
</reference>
<keyword evidence="2" id="KW-0689">Ribosomal protein</keyword>
<dbReference type="EMBL" id="JAFHLR010000034">
    <property type="protein sequence ID" value="KAG5467930.1"/>
    <property type="molecule type" value="Genomic_DNA"/>
</dbReference>
<sequence>MLRVSATLLGHGQYKTRLKKRMVGFIPKVIPRKIRNNMVALRSEANTGHMEGYIKTEAERLDATGRRLQKVMWDPVLQRYTLMKETKVRGPFLTKSHIARKVDFPIGAHHSVQLRSRKDQ</sequence>
<dbReference type="KEGG" id="loi:92357016"/>
<dbReference type="GO" id="GO:1990904">
    <property type="term" value="C:ribonucleoprotein complex"/>
    <property type="evidence" value="ECO:0007669"/>
    <property type="project" value="UniProtKB-KW"/>
</dbReference>
<dbReference type="GO" id="GO:0005840">
    <property type="term" value="C:ribosome"/>
    <property type="evidence" value="ECO:0007669"/>
    <property type="project" value="UniProtKB-KW"/>
</dbReference>